<dbReference type="EMBL" id="OV651816">
    <property type="protein sequence ID" value="CAH1109669.1"/>
    <property type="molecule type" value="Genomic_DNA"/>
</dbReference>
<dbReference type="AlphaFoldDB" id="A0A9P0GBN7"/>
<evidence type="ECO:0000313" key="2">
    <source>
        <dbReference type="EMBL" id="CAH1109669.1"/>
    </source>
</evidence>
<feature type="region of interest" description="Disordered" evidence="1">
    <location>
        <begin position="112"/>
        <end position="157"/>
    </location>
</feature>
<organism evidence="2 3">
    <name type="scientific">Psylliodes chrysocephalus</name>
    <dbReference type="NCBI Taxonomy" id="3402493"/>
    <lineage>
        <taxon>Eukaryota</taxon>
        <taxon>Metazoa</taxon>
        <taxon>Ecdysozoa</taxon>
        <taxon>Arthropoda</taxon>
        <taxon>Hexapoda</taxon>
        <taxon>Insecta</taxon>
        <taxon>Pterygota</taxon>
        <taxon>Neoptera</taxon>
        <taxon>Endopterygota</taxon>
        <taxon>Coleoptera</taxon>
        <taxon>Polyphaga</taxon>
        <taxon>Cucujiformia</taxon>
        <taxon>Chrysomeloidea</taxon>
        <taxon>Chrysomelidae</taxon>
        <taxon>Galerucinae</taxon>
        <taxon>Alticini</taxon>
        <taxon>Psylliodes</taxon>
    </lineage>
</organism>
<feature type="compositionally biased region" description="Acidic residues" evidence="1">
    <location>
        <begin position="118"/>
        <end position="130"/>
    </location>
</feature>
<accession>A0A9P0GBN7</accession>
<feature type="compositionally biased region" description="Polar residues" evidence="1">
    <location>
        <begin position="131"/>
        <end position="146"/>
    </location>
</feature>
<protein>
    <submittedName>
        <fullName evidence="2">Uncharacterized protein</fullName>
    </submittedName>
</protein>
<name>A0A9P0GBN7_9CUCU</name>
<gene>
    <name evidence="2" type="ORF">PSYICH_LOCUS10109</name>
</gene>
<evidence type="ECO:0000313" key="3">
    <source>
        <dbReference type="Proteomes" id="UP001153636"/>
    </source>
</evidence>
<sequence length="157" mass="18072">MDSTFNIFVNPCKCNVKDDPLHLQMELIKLQEDSYLKSKFDDVELSEFYRTCLSKEKYPQLDSRGVRTGVITNQIRNRTYSVKLDNSNNVLATNRQFLVSIPVNVNTDRQEKRINISEDSDNSYSEEQDSCENLNIASPEKTTSCGRSVKPPKRLNL</sequence>
<keyword evidence="3" id="KW-1185">Reference proteome</keyword>
<proteinExistence type="predicted"/>
<reference evidence="2" key="1">
    <citation type="submission" date="2022-01" db="EMBL/GenBank/DDBJ databases">
        <authorList>
            <person name="King R."/>
        </authorList>
    </citation>
    <scope>NUCLEOTIDE SEQUENCE</scope>
</reference>
<dbReference type="Proteomes" id="UP001153636">
    <property type="component" value="Chromosome 4"/>
</dbReference>
<evidence type="ECO:0000256" key="1">
    <source>
        <dbReference type="SAM" id="MobiDB-lite"/>
    </source>
</evidence>
<dbReference type="OrthoDB" id="7457311at2759"/>